<protein>
    <submittedName>
        <fullName evidence="1">Histidine kinase</fullName>
    </submittedName>
</protein>
<dbReference type="RefSeq" id="WP_380744166.1">
    <property type="nucleotide sequence ID" value="NZ_JBHTLI010000001.1"/>
</dbReference>
<gene>
    <name evidence="1" type="ORF">ACFQ3Q_06710</name>
</gene>
<sequence>MAYNEQDPSRLYRIAYEAYSKFATNISRCSSLEEVGIVSKRHLKYLLNFHIIRVAMEQDERFLFFSLKKNESWYDFKNKTELFPFEKELYERDIPIKTSDIPPAFIEGTMEQKDLKNPVLWAWSLKKNNRKVIVSLLSDDQKPFASGDIDILKLTADAFEAKFQELFLKKQLDRKNRSLSKALDTIQLQNEKIQKIVDNQKQIIEERTQEILSQNEKLLRISALNSHNVREPLSRIQGIIQLFDVLDDKTCREELIPKLKISADEMDKVLQEVILMASKELAELKAKKL</sequence>
<keyword evidence="1" id="KW-0808">Transferase</keyword>
<dbReference type="EMBL" id="JBHTLI010000001">
    <property type="protein sequence ID" value="MFD1095431.1"/>
    <property type="molecule type" value="Genomic_DNA"/>
</dbReference>
<accession>A0ABW3NRB4</accession>
<dbReference type="Proteomes" id="UP001597131">
    <property type="component" value="Unassembled WGS sequence"/>
</dbReference>
<evidence type="ECO:0000313" key="2">
    <source>
        <dbReference type="Proteomes" id="UP001597131"/>
    </source>
</evidence>
<organism evidence="1 2">
    <name type="scientific">Salegentibacter chungangensis</name>
    <dbReference type="NCBI Taxonomy" id="1335724"/>
    <lineage>
        <taxon>Bacteria</taxon>
        <taxon>Pseudomonadati</taxon>
        <taxon>Bacteroidota</taxon>
        <taxon>Flavobacteriia</taxon>
        <taxon>Flavobacteriales</taxon>
        <taxon>Flavobacteriaceae</taxon>
        <taxon>Salegentibacter</taxon>
    </lineage>
</organism>
<comment type="caution">
    <text evidence="1">The sequence shown here is derived from an EMBL/GenBank/DDBJ whole genome shotgun (WGS) entry which is preliminary data.</text>
</comment>
<keyword evidence="1" id="KW-0418">Kinase</keyword>
<reference evidence="2" key="1">
    <citation type="journal article" date="2019" name="Int. J. Syst. Evol. Microbiol.">
        <title>The Global Catalogue of Microorganisms (GCM) 10K type strain sequencing project: providing services to taxonomists for standard genome sequencing and annotation.</title>
        <authorList>
            <consortium name="The Broad Institute Genomics Platform"/>
            <consortium name="The Broad Institute Genome Sequencing Center for Infectious Disease"/>
            <person name="Wu L."/>
            <person name="Ma J."/>
        </authorList>
    </citation>
    <scope>NUCLEOTIDE SEQUENCE [LARGE SCALE GENOMIC DNA]</scope>
    <source>
        <strain evidence="2">CCUG 64793</strain>
    </source>
</reference>
<name>A0ABW3NRB4_9FLAO</name>
<evidence type="ECO:0000313" key="1">
    <source>
        <dbReference type="EMBL" id="MFD1095431.1"/>
    </source>
</evidence>
<proteinExistence type="predicted"/>
<keyword evidence="2" id="KW-1185">Reference proteome</keyword>
<dbReference type="GO" id="GO:0016301">
    <property type="term" value="F:kinase activity"/>
    <property type="evidence" value="ECO:0007669"/>
    <property type="project" value="UniProtKB-KW"/>
</dbReference>